<evidence type="ECO:0000256" key="3">
    <source>
        <dbReference type="ARBA" id="ARBA00022552"/>
    </source>
</evidence>
<accession>A0A9U8ENE8</accession>
<keyword evidence="4 6" id="KW-0808">Transferase</keyword>
<feature type="compositionally biased region" description="Polar residues" evidence="7">
    <location>
        <begin position="7"/>
        <end position="19"/>
    </location>
</feature>
<gene>
    <name evidence="11" type="primary">LOC106079617</name>
</gene>
<evidence type="ECO:0000259" key="8">
    <source>
        <dbReference type="Pfam" id="PF04034"/>
    </source>
</evidence>
<evidence type="ECO:0000256" key="1">
    <source>
        <dbReference type="ARBA" id="ARBA00022490"/>
    </source>
</evidence>
<evidence type="ECO:0000256" key="6">
    <source>
        <dbReference type="HAMAP-Rule" id="MF_03146"/>
    </source>
</evidence>
<feature type="binding site" evidence="6">
    <location>
        <position position="144"/>
    </location>
    <ligand>
        <name>S-adenosyl-L-methionine</name>
        <dbReference type="ChEBI" id="CHEBI:59789"/>
    </ligand>
</feature>
<evidence type="ECO:0000256" key="5">
    <source>
        <dbReference type="ARBA" id="ARBA00022691"/>
    </source>
</evidence>
<reference evidence="11" key="1">
    <citation type="submission" date="2025-08" db="UniProtKB">
        <authorList>
            <consortium name="RefSeq"/>
        </authorList>
    </citation>
    <scope>IDENTIFICATION</scope>
</reference>
<keyword evidence="10" id="KW-1185">Reference proteome</keyword>
<dbReference type="Pfam" id="PF04034">
    <property type="entry name" value="Ribo_biogen_C"/>
    <property type="match status" value="1"/>
</dbReference>
<keyword evidence="2 6" id="KW-0690">Ribosome biogenesis</keyword>
<dbReference type="RefSeq" id="XP_013096263.2">
    <property type="nucleotide sequence ID" value="XM_013240809.2"/>
</dbReference>
<dbReference type="HAMAP" id="MF_01116">
    <property type="entry name" value="TSR3"/>
    <property type="match status" value="1"/>
</dbReference>
<feature type="domain" description="RNase L inhibitor RLI-like possible metal-binding" evidence="9">
    <location>
        <begin position="58"/>
        <end position="91"/>
    </location>
</feature>
<evidence type="ECO:0000313" key="10">
    <source>
        <dbReference type="Proteomes" id="UP001165740"/>
    </source>
</evidence>
<evidence type="ECO:0000256" key="7">
    <source>
        <dbReference type="SAM" id="MobiDB-lite"/>
    </source>
</evidence>
<proteinExistence type="inferred from homology"/>
<dbReference type="NCBIfam" id="NF002621">
    <property type="entry name" value="PRK02287.1"/>
    <property type="match status" value="1"/>
</dbReference>
<feature type="binding site" evidence="6">
    <location>
        <position position="121"/>
    </location>
    <ligand>
        <name>S-adenosyl-L-methionine</name>
        <dbReference type="ChEBI" id="CHEBI:59789"/>
    </ligand>
</feature>
<dbReference type="InterPro" id="IPR007177">
    <property type="entry name" value="Tsr3_C"/>
</dbReference>
<dbReference type="GeneID" id="106079617"/>
<dbReference type="Proteomes" id="UP001165740">
    <property type="component" value="Chromosome 2"/>
</dbReference>
<dbReference type="OMA" id="MVGTHPR"/>
<evidence type="ECO:0000256" key="2">
    <source>
        <dbReference type="ARBA" id="ARBA00022517"/>
    </source>
</evidence>
<dbReference type="EC" id="2.5.1.157" evidence="6"/>
<feature type="region of interest" description="Disordered" evidence="7">
    <location>
        <begin position="223"/>
        <end position="376"/>
    </location>
</feature>
<comment type="caution">
    <text evidence="6">Lacks conserved residue(s) required for the propagation of feature annotation.</text>
</comment>
<feature type="binding site" evidence="6">
    <location>
        <position position="73"/>
    </location>
    <ligand>
        <name>S-adenosyl-L-methionine</name>
        <dbReference type="ChEBI" id="CHEBI:59789"/>
    </ligand>
</feature>
<feature type="compositionally biased region" description="Low complexity" evidence="7">
    <location>
        <begin position="303"/>
        <end position="316"/>
    </location>
</feature>
<evidence type="ECO:0000259" key="9">
    <source>
        <dbReference type="Pfam" id="PF04068"/>
    </source>
</evidence>
<feature type="region of interest" description="Disordered" evidence="7">
    <location>
        <begin position="1"/>
        <end position="49"/>
    </location>
</feature>
<dbReference type="InterPro" id="IPR022968">
    <property type="entry name" value="Tsr3-like"/>
</dbReference>
<comment type="similarity">
    <text evidence="6">Belongs to the TDD superfamily. TSR3 family.</text>
</comment>
<feature type="compositionally biased region" description="Basic and acidic residues" evidence="7">
    <location>
        <begin position="323"/>
        <end position="346"/>
    </location>
</feature>
<dbReference type="PANTHER" id="PTHR20426:SF0">
    <property type="entry name" value="18S RRNA AMINOCARBOXYPROPYLTRANSFERASE"/>
    <property type="match status" value="1"/>
</dbReference>
<evidence type="ECO:0000256" key="4">
    <source>
        <dbReference type="ARBA" id="ARBA00022679"/>
    </source>
</evidence>
<feature type="compositionally biased region" description="Acidic residues" evidence="7">
    <location>
        <begin position="262"/>
        <end position="295"/>
    </location>
</feature>
<protein>
    <recommendedName>
        <fullName evidence="6">18S rRNA aminocarboxypropyltransferase</fullName>
        <ecNumber evidence="6">2.5.1.157</ecNumber>
    </recommendedName>
</protein>
<dbReference type="Pfam" id="PF04068">
    <property type="entry name" value="Fer4_RLI"/>
    <property type="match status" value="1"/>
</dbReference>
<feature type="domain" description="16S/18S rRNA aminocarboxypropyltransferase Tsr3 C-terminal" evidence="8">
    <location>
        <begin position="95"/>
        <end position="220"/>
    </location>
</feature>
<name>A0A9U8ENE8_BIOGL</name>
<comment type="catalytic activity">
    <reaction evidence="6">
        <text>an N(1)-methylpseudouridine in rRNA + S-adenosyl-L-methionine = N(1)-methyl-N(3)-[(3S)-3-amino-3-carboxypropyl]pseudouridine in rRNA + S-methyl-5'-thioadenosine + H(+)</text>
        <dbReference type="Rhea" id="RHEA:63296"/>
        <dbReference type="Rhea" id="RHEA-COMP:11634"/>
        <dbReference type="Rhea" id="RHEA-COMP:16310"/>
        <dbReference type="ChEBI" id="CHEBI:15378"/>
        <dbReference type="ChEBI" id="CHEBI:17509"/>
        <dbReference type="ChEBI" id="CHEBI:59789"/>
        <dbReference type="ChEBI" id="CHEBI:74890"/>
        <dbReference type="ChEBI" id="CHEBI:146234"/>
        <dbReference type="EC" id="2.5.1.157"/>
    </reaction>
</comment>
<feature type="compositionally biased region" description="Basic residues" evidence="7">
    <location>
        <begin position="23"/>
        <end position="32"/>
    </location>
</feature>
<feature type="compositionally biased region" description="Polar residues" evidence="7">
    <location>
        <begin position="348"/>
        <end position="376"/>
    </location>
</feature>
<sequence length="376" mass="41878">MGKTKRQTTFTSSSRGSKPQNKHDRRNKHLKKSNVENDDVEHFEEAGASAETDKLPFPLAMWDLEHCDPKKCTGRKLARMGFVKTLRLNQRFNGIILSPVGTKCVAPEDRDIIKDYGMAVVDCSWAKLQETPFSRMKGNNTRLLPYLVATNPINYGRPCKLSCVEAYAATLYITGFDKLAEKLLAKFKWGLAFPSLNQELLESYAACSTSAEVVAVQEKVLAKQSEDHDQNKTKDWSLMDPEFDVCNPNRPNREMPPLFSSSDEDSDEDGEIDESEDDQESESDGAESGSDDAESGSDKRGNRLNYNNQNNDSQNSETVSHCCDSEVKHCPSGHSQEKDISLKDPLPDSSNAECDQETSSLALQTKDMTLSPSGLR</sequence>
<dbReference type="PANTHER" id="PTHR20426">
    <property type="entry name" value="RIBOSOME BIOGENESIS PROTEIN TSR3 HOMOLOG"/>
    <property type="match status" value="1"/>
</dbReference>
<keyword evidence="3 6" id="KW-0698">rRNA processing</keyword>
<feature type="compositionally biased region" description="Basic and acidic residues" evidence="7">
    <location>
        <begin position="223"/>
        <end position="237"/>
    </location>
</feature>
<keyword evidence="5 6" id="KW-0949">S-adenosyl-L-methionine</keyword>
<dbReference type="KEGG" id="bgt:106079617"/>
<dbReference type="GO" id="GO:0000455">
    <property type="term" value="P:enzyme-directed rRNA pseudouridine synthesis"/>
    <property type="evidence" value="ECO:0007669"/>
    <property type="project" value="UniProtKB-UniRule"/>
</dbReference>
<keyword evidence="1" id="KW-0963">Cytoplasm</keyword>
<comment type="function">
    <text evidence="6">Aminocarboxypropyltransferase that catalyzes the aminocarboxypropyl transfer on pseudouridine in 18S rRNA. It constitutes the last step in biosynthesis of the hypermodified N1-methyl-N3-(3-amino-3-carboxypropyl) pseudouridine (m1acp3-Psi).</text>
</comment>
<dbReference type="GO" id="GO:0030490">
    <property type="term" value="P:maturation of SSU-rRNA"/>
    <property type="evidence" value="ECO:0007669"/>
    <property type="project" value="TreeGrafter"/>
</dbReference>
<evidence type="ECO:0000313" key="11">
    <source>
        <dbReference type="RefSeq" id="XP_013096263.2"/>
    </source>
</evidence>
<dbReference type="OrthoDB" id="10262062at2759"/>
<dbReference type="AlphaFoldDB" id="A0A9U8ENE8"/>
<dbReference type="GO" id="GO:1904047">
    <property type="term" value="F:S-adenosyl-L-methionine binding"/>
    <property type="evidence" value="ECO:0007669"/>
    <property type="project" value="UniProtKB-UniRule"/>
</dbReference>
<dbReference type="InterPro" id="IPR007209">
    <property type="entry name" value="RNaseL-inhib-like_metal-bd_dom"/>
</dbReference>
<dbReference type="GO" id="GO:0106388">
    <property type="term" value="F:rRNA small subunit aminocarboxypropyltransferase activity"/>
    <property type="evidence" value="ECO:0007669"/>
    <property type="project" value="UniProtKB-EC"/>
</dbReference>
<organism evidence="10 11">
    <name type="scientific">Biomphalaria glabrata</name>
    <name type="common">Bloodfluke planorb</name>
    <name type="synonym">Freshwater snail</name>
    <dbReference type="NCBI Taxonomy" id="6526"/>
    <lineage>
        <taxon>Eukaryota</taxon>
        <taxon>Metazoa</taxon>
        <taxon>Spiralia</taxon>
        <taxon>Lophotrochozoa</taxon>
        <taxon>Mollusca</taxon>
        <taxon>Gastropoda</taxon>
        <taxon>Heterobranchia</taxon>
        <taxon>Euthyneura</taxon>
        <taxon>Panpulmonata</taxon>
        <taxon>Hygrophila</taxon>
        <taxon>Lymnaeoidea</taxon>
        <taxon>Planorbidae</taxon>
        <taxon>Biomphalaria</taxon>
    </lineage>
</organism>